<sequence>MLSLIIILMLLHAVYTGMRRGIVLQVVYAIGYFIAFWIAVPLSQTLGPKLNLLVPYPSATEESYFAFFQQKVGLSLDKAFYIGVAFVLVMFISGLIIRFIGLLLNSLTFMYVFSRFNKVLGGVLNFIVVYIGIFLVLYVLALVPVDGLQNMLAHSWLAKMMVLKTPLLTSLVTQWWIVG</sequence>
<evidence type="ECO:0000313" key="8">
    <source>
        <dbReference type="Proteomes" id="UP000239650"/>
    </source>
</evidence>
<reference evidence="7" key="2">
    <citation type="submission" date="2023-04" db="EMBL/GenBank/DDBJ databases">
        <title>Novel strain of Lactilactobacillus sakei and use thereof.</title>
        <authorList>
            <person name="Kim S.Y."/>
        </authorList>
    </citation>
    <scope>NUCLEOTIDE SEQUENCE</scope>
    <source>
        <strain evidence="7">HUP1</strain>
    </source>
</reference>
<evidence type="ECO:0000313" key="6">
    <source>
        <dbReference type="EMBL" id="SPE21803.1"/>
    </source>
</evidence>
<dbReference type="PANTHER" id="PTHR37306:SF1">
    <property type="entry name" value="COLICIN V PRODUCTION PROTEIN"/>
    <property type="match status" value="1"/>
</dbReference>
<reference evidence="6 8" key="1">
    <citation type="submission" date="2018-02" db="EMBL/GenBank/DDBJ databases">
        <authorList>
            <person name="Rodrigo-Torres L."/>
            <person name="Arahal R. D."/>
            <person name="Lucena T."/>
        </authorList>
    </citation>
    <scope>NUCLEOTIDE SEQUENCE [LARGE SCALE GENOMIC DNA]</scope>
    <source>
        <strain evidence="6 8">CECT 9267</strain>
    </source>
</reference>
<dbReference type="Proteomes" id="UP000239650">
    <property type="component" value="Unassembled WGS sequence"/>
</dbReference>
<comment type="subcellular location">
    <subcellularLocation>
        <location evidence="1">Membrane</location>
        <topology evidence="1">Multi-pass membrane protein</topology>
    </subcellularLocation>
</comment>
<evidence type="ECO:0000256" key="5">
    <source>
        <dbReference type="SAM" id="Phobius"/>
    </source>
</evidence>
<dbReference type="GO" id="GO:0016020">
    <property type="term" value="C:membrane"/>
    <property type="evidence" value="ECO:0007669"/>
    <property type="project" value="UniProtKB-SubCell"/>
</dbReference>
<dbReference type="EMBL" id="OKRC01000007">
    <property type="protein sequence ID" value="SPE21803.1"/>
    <property type="molecule type" value="Genomic_DNA"/>
</dbReference>
<evidence type="ECO:0000256" key="2">
    <source>
        <dbReference type="ARBA" id="ARBA00022692"/>
    </source>
</evidence>
<dbReference type="Pfam" id="PF02674">
    <property type="entry name" value="Colicin_V"/>
    <property type="match status" value="1"/>
</dbReference>
<name>A0A095AEL4_LATSK</name>
<organism evidence="6 8">
    <name type="scientific">Latilactobacillus sakei</name>
    <name type="common">Lactobacillus sakei</name>
    <dbReference type="NCBI Taxonomy" id="1599"/>
    <lineage>
        <taxon>Bacteria</taxon>
        <taxon>Bacillati</taxon>
        <taxon>Bacillota</taxon>
        <taxon>Bacilli</taxon>
        <taxon>Lactobacillales</taxon>
        <taxon>Lactobacillaceae</taxon>
        <taxon>Latilactobacillus</taxon>
    </lineage>
</organism>
<feature type="transmembrane region" description="Helical" evidence="5">
    <location>
        <begin position="123"/>
        <end position="145"/>
    </location>
</feature>
<dbReference type="InterPro" id="IPR003825">
    <property type="entry name" value="Colicin-V_CvpA"/>
</dbReference>
<protein>
    <submittedName>
        <fullName evidence="6">Colicin V production protein</fullName>
    </submittedName>
    <submittedName>
        <fullName evidence="7">CvpA family protein</fullName>
    </submittedName>
</protein>
<accession>A0A095AEL4</accession>
<keyword evidence="3 5" id="KW-1133">Transmembrane helix</keyword>
<dbReference type="GO" id="GO:0009403">
    <property type="term" value="P:toxin biosynthetic process"/>
    <property type="evidence" value="ECO:0007669"/>
    <property type="project" value="InterPro"/>
</dbReference>
<dbReference type="GeneID" id="57133221"/>
<evidence type="ECO:0000256" key="1">
    <source>
        <dbReference type="ARBA" id="ARBA00004141"/>
    </source>
</evidence>
<dbReference type="EMBL" id="CP122959">
    <property type="protein sequence ID" value="WGI19570.1"/>
    <property type="molecule type" value="Genomic_DNA"/>
</dbReference>
<evidence type="ECO:0000256" key="3">
    <source>
        <dbReference type="ARBA" id="ARBA00022989"/>
    </source>
</evidence>
<feature type="transmembrane region" description="Helical" evidence="5">
    <location>
        <begin position="79"/>
        <end position="103"/>
    </location>
</feature>
<evidence type="ECO:0000256" key="4">
    <source>
        <dbReference type="ARBA" id="ARBA00023136"/>
    </source>
</evidence>
<dbReference type="RefSeq" id="WP_016264660.1">
    <property type="nucleotide sequence ID" value="NZ_BJLN01000004.1"/>
</dbReference>
<keyword evidence="2 5" id="KW-0812">Transmembrane</keyword>
<feature type="transmembrane region" description="Helical" evidence="5">
    <location>
        <begin position="157"/>
        <end position="177"/>
    </location>
</feature>
<feature type="transmembrane region" description="Helical" evidence="5">
    <location>
        <begin position="23"/>
        <end position="42"/>
    </location>
</feature>
<gene>
    <name evidence="6" type="ORF">LAS9267_01495</name>
    <name evidence="7" type="ORF">QBD03_02180</name>
</gene>
<dbReference type="AlphaFoldDB" id="A0A095AEL4"/>
<dbReference type="Proteomes" id="UP001179858">
    <property type="component" value="Chromosome"/>
</dbReference>
<proteinExistence type="predicted"/>
<keyword evidence="4 5" id="KW-0472">Membrane</keyword>
<dbReference type="PANTHER" id="PTHR37306">
    <property type="entry name" value="COLICIN V PRODUCTION PROTEIN"/>
    <property type="match status" value="1"/>
</dbReference>
<evidence type="ECO:0000313" key="7">
    <source>
        <dbReference type="EMBL" id="WGI19570.1"/>
    </source>
</evidence>